<dbReference type="EMBL" id="CCSF01000001">
    <property type="protein sequence ID" value="CDZ93337.1"/>
    <property type="molecule type" value="Genomic_DNA"/>
</dbReference>
<keyword evidence="11 13" id="KW-0472">Membrane</keyword>
<dbReference type="STRING" id="1499686.BN1079_00625"/>
<comment type="subcellular location">
    <subcellularLocation>
        <location evidence="2">Cell membrane</location>
        <topology evidence="2">Multi-pass membrane protein</topology>
    </subcellularLocation>
</comment>
<dbReference type="GO" id="GO:0022904">
    <property type="term" value="P:respiratory electron transport chain"/>
    <property type="evidence" value="ECO:0007669"/>
    <property type="project" value="InterPro"/>
</dbReference>
<evidence type="ECO:0000256" key="6">
    <source>
        <dbReference type="ARBA" id="ARBA00022692"/>
    </source>
</evidence>
<dbReference type="SUPFAM" id="SSF81342">
    <property type="entry name" value="Transmembrane di-heme cytochromes"/>
    <property type="match status" value="1"/>
</dbReference>
<dbReference type="PANTHER" id="PTHR30529:SF1">
    <property type="entry name" value="CYTOCHROME B561 HOMOLOG 2"/>
    <property type="match status" value="1"/>
</dbReference>
<feature type="transmembrane region" description="Helical" evidence="13">
    <location>
        <begin position="12"/>
        <end position="29"/>
    </location>
</feature>
<dbReference type="Pfam" id="PF01292">
    <property type="entry name" value="Ni_hydr_CYTB"/>
    <property type="match status" value="1"/>
</dbReference>
<evidence type="ECO:0000313" key="16">
    <source>
        <dbReference type="Proteomes" id="UP000053902"/>
    </source>
</evidence>
<keyword evidence="7" id="KW-0479">Metal-binding</keyword>
<evidence type="ECO:0000256" key="11">
    <source>
        <dbReference type="ARBA" id="ARBA00023136"/>
    </source>
</evidence>
<dbReference type="GO" id="GO:0020037">
    <property type="term" value="F:heme binding"/>
    <property type="evidence" value="ECO:0007669"/>
    <property type="project" value="TreeGrafter"/>
</dbReference>
<feature type="transmembrane region" description="Helical" evidence="13">
    <location>
        <begin position="49"/>
        <end position="70"/>
    </location>
</feature>
<protein>
    <submittedName>
        <fullName evidence="15">Cytochrome b561</fullName>
    </submittedName>
</protein>
<comment type="cofactor">
    <cofactor evidence="1">
        <name>heme b</name>
        <dbReference type="ChEBI" id="CHEBI:60344"/>
    </cofactor>
</comment>
<keyword evidence="8" id="KW-0249">Electron transport</keyword>
<dbReference type="GO" id="GO:0009055">
    <property type="term" value="F:electron transfer activity"/>
    <property type="evidence" value="ECO:0007669"/>
    <property type="project" value="InterPro"/>
</dbReference>
<evidence type="ECO:0000256" key="8">
    <source>
        <dbReference type="ARBA" id="ARBA00022982"/>
    </source>
</evidence>
<gene>
    <name evidence="15" type="ORF">BN1079_00625</name>
</gene>
<dbReference type="GO" id="GO:0005886">
    <property type="term" value="C:plasma membrane"/>
    <property type="evidence" value="ECO:0007669"/>
    <property type="project" value="UniProtKB-SubCell"/>
</dbReference>
<evidence type="ECO:0000256" key="2">
    <source>
        <dbReference type="ARBA" id="ARBA00004651"/>
    </source>
</evidence>
<keyword evidence="9 13" id="KW-1133">Transmembrane helix</keyword>
<sequence>MIHDSKERYGSISKWLHWLMGGLILWQFLKFFDRINDGEHWIGQTLVPWHISIGALLLVLVAVRIFWALGQLKQRPRHDPATAFMVKAGHLALYLGMALLPITGILTMIGNGYGLKVFGVQLVAKGPEIAWAASLGGLHSPLAWITLLLVIGHVGMALLHHFVKRDDVLRRML</sequence>
<dbReference type="InterPro" id="IPR011577">
    <property type="entry name" value="Cyt_b561_bac/Ni-Hgenase"/>
</dbReference>
<feature type="transmembrane region" description="Helical" evidence="13">
    <location>
        <begin position="91"/>
        <end position="113"/>
    </location>
</feature>
<organism evidence="15 16">
    <name type="scientific">Pseudomonas saudiphocaensis</name>
    <dbReference type="NCBI Taxonomy" id="1499686"/>
    <lineage>
        <taxon>Bacteria</taxon>
        <taxon>Pseudomonadati</taxon>
        <taxon>Pseudomonadota</taxon>
        <taxon>Gammaproteobacteria</taxon>
        <taxon>Pseudomonadales</taxon>
        <taxon>Pseudomonadaceae</taxon>
        <taxon>Pseudomonas</taxon>
    </lineage>
</organism>
<reference evidence="15 16" key="1">
    <citation type="submission" date="2014-07" db="EMBL/GenBank/DDBJ databases">
        <authorList>
            <person name="Urmite Genomes Urmite Genomes"/>
        </authorList>
    </citation>
    <scope>NUCLEOTIDE SEQUENCE [LARGE SCALE GENOMIC DNA]</scope>
    <source>
        <strain evidence="15 16">20_BN</strain>
    </source>
</reference>
<evidence type="ECO:0000256" key="5">
    <source>
        <dbReference type="ARBA" id="ARBA00022617"/>
    </source>
</evidence>
<proteinExistence type="inferred from homology"/>
<keyword evidence="4" id="KW-1003">Cell membrane</keyword>
<dbReference type="PANTHER" id="PTHR30529">
    <property type="entry name" value="CYTOCHROME B561"/>
    <property type="match status" value="1"/>
</dbReference>
<evidence type="ECO:0000313" key="15">
    <source>
        <dbReference type="EMBL" id="CDZ93337.1"/>
    </source>
</evidence>
<accession>A0A078LSK3</accession>
<dbReference type="eggNOG" id="COG3038">
    <property type="taxonomic scope" value="Bacteria"/>
</dbReference>
<dbReference type="RefSeq" id="WP_171819279.1">
    <property type="nucleotide sequence ID" value="NZ_CCSF01000001.1"/>
</dbReference>
<dbReference type="HOGENOM" id="CLU_095321_3_1_6"/>
<dbReference type="AlphaFoldDB" id="A0A078LSK3"/>
<evidence type="ECO:0000256" key="12">
    <source>
        <dbReference type="ARBA" id="ARBA00037975"/>
    </source>
</evidence>
<dbReference type="GO" id="GO:0046872">
    <property type="term" value="F:metal ion binding"/>
    <property type="evidence" value="ECO:0007669"/>
    <property type="project" value="UniProtKB-KW"/>
</dbReference>
<evidence type="ECO:0000256" key="7">
    <source>
        <dbReference type="ARBA" id="ARBA00022723"/>
    </source>
</evidence>
<evidence type="ECO:0000256" key="9">
    <source>
        <dbReference type="ARBA" id="ARBA00022989"/>
    </source>
</evidence>
<dbReference type="InterPro" id="IPR016174">
    <property type="entry name" value="Di-haem_cyt_TM"/>
</dbReference>
<keyword evidence="5" id="KW-0349">Heme</keyword>
<dbReference type="Proteomes" id="UP000053902">
    <property type="component" value="Unassembled WGS sequence"/>
</dbReference>
<keyword evidence="3" id="KW-0813">Transport</keyword>
<evidence type="ECO:0000259" key="14">
    <source>
        <dbReference type="Pfam" id="PF01292"/>
    </source>
</evidence>
<keyword evidence="16" id="KW-1185">Reference proteome</keyword>
<keyword evidence="6 13" id="KW-0812">Transmembrane</keyword>
<evidence type="ECO:0000256" key="1">
    <source>
        <dbReference type="ARBA" id="ARBA00001970"/>
    </source>
</evidence>
<feature type="domain" description="Cytochrome b561 bacterial/Ni-hydrogenase" evidence="14">
    <location>
        <begin position="8"/>
        <end position="173"/>
    </location>
</feature>
<dbReference type="InterPro" id="IPR052168">
    <property type="entry name" value="Cytochrome_b561_oxidase"/>
</dbReference>
<evidence type="ECO:0000256" key="10">
    <source>
        <dbReference type="ARBA" id="ARBA00023004"/>
    </source>
</evidence>
<evidence type="ECO:0000256" key="4">
    <source>
        <dbReference type="ARBA" id="ARBA00022475"/>
    </source>
</evidence>
<comment type="similarity">
    <text evidence="12">Belongs to the cytochrome b561 family.</text>
</comment>
<evidence type="ECO:0000256" key="3">
    <source>
        <dbReference type="ARBA" id="ARBA00022448"/>
    </source>
</evidence>
<keyword evidence="10" id="KW-0408">Iron</keyword>
<name>A0A078LSK3_9PSED</name>
<evidence type="ECO:0000256" key="13">
    <source>
        <dbReference type="SAM" id="Phobius"/>
    </source>
</evidence>
<feature type="transmembrane region" description="Helical" evidence="13">
    <location>
        <begin position="142"/>
        <end position="163"/>
    </location>
</feature>